<dbReference type="EMBL" id="JAPHNI010000799">
    <property type="protein sequence ID" value="KAJ8108131.1"/>
    <property type="molecule type" value="Genomic_DNA"/>
</dbReference>
<evidence type="ECO:0000313" key="1">
    <source>
        <dbReference type="EMBL" id="KAJ8108131.1"/>
    </source>
</evidence>
<proteinExistence type="predicted"/>
<sequence length="1023" mass="112529">MGYKSELVRSRSTLQVAFMSFVLASIPYGLATTLYYPVINGGPVTIIWGWLAVSLIILCVAASLGEITSVYPTSGGVYYQTFMLAAPSYRKIASWICGWCFVVGNITITLSVNFATALFYVACINVFTDADGNGIFAGTTWQVYLIFLAVTLLCNVVCVTSNKWLPWLDTFAIFWTFAGVIAIVVCVLAIAKNGRHSAEYVFTTLDTSNSGWIPGWSFMVGLLHAAYATSSTGMIVSMCEEVRHPATQVPKAMVGTIVLNTICGLVFLIPLVFVMPDQAYLAGLLSGQPTPAIIVDAVGSSAGAIGLLIPLMVLGLFCGIGCTTASSRAIYAFARDGGIPGYKMWRVVNTKFDVPVNAMMMSMVVQLALGLIYFGAAAAFNAFSGVGVICLTLSYAAPIACSLLSGRKQVVEGQFYLGKLGLICNIVALAWSALATPLFCMPTFLPVTPVSMNYASVVLAAVILISTLWYFVWGKANYEGPPTHEDAVLEARRASFASTHIIGSQSLLVMAGQQDQYDDDPFSSVPAGASQKPTSFELHIDEQKIQDFKTLLNLSPIAKETYENLRNDGQFGVTHKWMLESKKYWQETFDWRKEEDRINALPNFKTQIKDDDGRTFDVHFAALFSSKSDAIPIAFLHGWPGSFLEFIPLLQILKEKYTPDDFPYHIIVPSLPGYTLSSDPPRDRDWTTVDDARIIHKLMLSLGFGESGYLVQGGDIGSLVGRVIAARYDECKGMHLNFMLNTGIKEKASDDDKLSEKEQKGVERMDEFFAKGRAYAHEHATKPATIGFAMAASPIAQLAWIGEKFLAWSDPSMTPSLNTILADITLYWLTDCFPSTIYTYREEKILEQVNKPSGYSYFPYELCPIPQAWAARTCDLVFFKSHDNGGHFAALERPETLWADVEEQIQGDHSALCHCNQCQKNSGSIYTTNLVVNNDFFTSSGKTKSYSTKAESGRVVTFVFCPECGSPLWREGDMAPDAKIVRAGTLDDAKARDEAVPLAEVYTENRAEWLREQPDAKQFAKMF</sequence>
<dbReference type="Proteomes" id="UP001153331">
    <property type="component" value="Unassembled WGS sequence"/>
</dbReference>
<protein>
    <submittedName>
        <fullName evidence="1">Uncharacterized protein</fullName>
    </submittedName>
</protein>
<name>A0ACC2HYW0_9PLEO</name>
<evidence type="ECO:0000313" key="2">
    <source>
        <dbReference type="Proteomes" id="UP001153331"/>
    </source>
</evidence>
<organism evidence="1 2">
    <name type="scientific">Boeremia exigua</name>
    <dbReference type="NCBI Taxonomy" id="749465"/>
    <lineage>
        <taxon>Eukaryota</taxon>
        <taxon>Fungi</taxon>
        <taxon>Dikarya</taxon>
        <taxon>Ascomycota</taxon>
        <taxon>Pezizomycotina</taxon>
        <taxon>Dothideomycetes</taxon>
        <taxon>Pleosporomycetidae</taxon>
        <taxon>Pleosporales</taxon>
        <taxon>Pleosporineae</taxon>
        <taxon>Didymellaceae</taxon>
        <taxon>Boeremia</taxon>
    </lineage>
</organism>
<accession>A0ACC2HYW0</accession>
<reference evidence="1" key="1">
    <citation type="submission" date="2022-11" db="EMBL/GenBank/DDBJ databases">
        <title>Genome Sequence of Boeremia exigua.</title>
        <authorList>
            <person name="Buettner E."/>
        </authorList>
    </citation>
    <scope>NUCLEOTIDE SEQUENCE</scope>
    <source>
        <strain evidence="1">CU02</strain>
    </source>
</reference>
<keyword evidence="2" id="KW-1185">Reference proteome</keyword>
<comment type="caution">
    <text evidence="1">The sequence shown here is derived from an EMBL/GenBank/DDBJ whole genome shotgun (WGS) entry which is preliminary data.</text>
</comment>
<gene>
    <name evidence="1" type="ORF">OPT61_g8386</name>
</gene>